<evidence type="ECO:0000313" key="7">
    <source>
        <dbReference type="Proteomes" id="UP000044377"/>
    </source>
</evidence>
<proteinExistence type="predicted"/>
<dbReference type="RefSeq" id="WP_053085560.1">
    <property type="nucleotide sequence ID" value="NZ_CGIG01000001.1"/>
</dbReference>
<dbReference type="PANTHER" id="PTHR33420:SF31">
    <property type="entry name" value="TYPE 1 FIMBRIN D-MANNOSE SPECIFIC ADHESIN"/>
    <property type="match status" value="1"/>
</dbReference>
<dbReference type="InterPro" id="IPR036937">
    <property type="entry name" value="Adhesion_dom_fimbrial_sf"/>
</dbReference>
<keyword evidence="7" id="KW-1185">Reference proteome</keyword>
<keyword evidence="3" id="KW-0281">Fimbrium</keyword>
<evidence type="ECO:0000256" key="1">
    <source>
        <dbReference type="ARBA" id="ARBA00004561"/>
    </source>
</evidence>
<dbReference type="OrthoDB" id="8582771at2"/>
<dbReference type="AlphaFoldDB" id="A0A0G4K3A5"/>
<evidence type="ECO:0000256" key="3">
    <source>
        <dbReference type="ARBA" id="ARBA00023263"/>
    </source>
</evidence>
<sequence>MEIKIIELIKFIGGKIGWLTLAAFWFLLPQHAFAIQCNTATGSPVSYDFNFQFASQQNYVGYTTGWNQKTDSGSYTISGGCNNKDTVYYTAQAGAGLSYSFNDGSANWFDITGNDYLQVASQIYVYNASGGSTYHNVPFVDLSNNCNGRCGGTATTGSRVQVSFRIKRKFVGVTTLPSIPIFSVYGNQGSTGLGTGSPLVVGYLSGTVTVPQSCTLNAGQVVSIDFGNISTGAFTTAGSKPDGVKTATRTIGIACNGIAAQTNLSLRVQADTTSGNAIVSDNSDVGFVVTDGSSSPLTPNDLASVLPFTLDDNDSANVTITAYPVSVTGNRPQAGVVTALAYLRVDFD</sequence>
<dbReference type="InterPro" id="IPR000259">
    <property type="entry name" value="Adhesion_dom_fimbrial"/>
</dbReference>
<dbReference type="EMBL" id="CGIG01000001">
    <property type="protein sequence ID" value="CPR21577.1"/>
    <property type="molecule type" value="Genomic_DNA"/>
</dbReference>
<dbReference type="PANTHER" id="PTHR33420">
    <property type="entry name" value="FIMBRIAL SUBUNIT ELFA-RELATED"/>
    <property type="match status" value="1"/>
</dbReference>
<dbReference type="Proteomes" id="UP000285972">
    <property type="component" value="Unassembled WGS sequence"/>
</dbReference>
<reference evidence="5" key="1">
    <citation type="submission" date="2015-01" db="EMBL/GenBank/DDBJ databases">
        <authorList>
            <person name="Xiang T."/>
            <person name="Song Y."/>
            <person name="Huang L."/>
            <person name="Wang B."/>
            <person name="Wu P."/>
        </authorList>
    </citation>
    <scope>NUCLEOTIDE SEQUENCE [LARGE SCALE GENOMIC DNA]</scope>
    <source>
        <strain evidence="5">OBR1</strain>
    </source>
</reference>
<name>A0A0G4K3A5_9GAMM</name>
<evidence type="ECO:0000259" key="4">
    <source>
        <dbReference type="Pfam" id="PF00419"/>
    </source>
</evidence>
<keyword evidence="2" id="KW-0732">Signal</keyword>
<dbReference type="EMBL" id="MJLX01000076">
    <property type="protein sequence ID" value="RLM17787.1"/>
    <property type="molecule type" value="Genomic_DNA"/>
</dbReference>
<reference evidence="7" key="2">
    <citation type="submission" date="2015-01" db="EMBL/GenBank/DDBJ databases">
        <authorList>
            <person name="Paterson Steve"/>
        </authorList>
    </citation>
    <scope>NUCLEOTIDE SEQUENCE [LARGE SCALE GENOMIC DNA]</scope>
    <source>
        <strain evidence="7">OBR1</strain>
    </source>
</reference>
<dbReference type="GO" id="GO:0009289">
    <property type="term" value="C:pilus"/>
    <property type="evidence" value="ECO:0007669"/>
    <property type="project" value="UniProtKB-SubCell"/>
</dbReference>
<dbReference type="InterPro" id="IPR008966">
    <property type="entry name" value="Adhesion_dom_sf"/>
</dbReference>
<dbReference type="STRING" id="1109412.BN1221_04964c"/>
<gene>
    <name evidence="6" type="ORF">BIY26_19995</name>
    <name evidence="5" type="ORF">BN1221_04964c</name>
</gene>
<organism evidence="5 7">
    <name type="scientific">Brenneria goodwinii</name>
    <dbReference type="NCBI Taxonomy" id="1109412"/>
    <lineage>
        <taxon>Bacteria</taxon>
        <taxon>Pseudomonadati</taxon>
        <taxon>Pseudomonadota</taxon>
        <taxon>Gammaproteobacteria</taxon>
        <taxon>Enterobacterales</taxon>
        <taxon>Pectobacteriaceae</taxon>
        <taxon>Brenneria</taxon>
    </lineage>
</organism>
<evidence type="ECO:0000256" key="2">
    <source>
        <dbReference type="ARBA" id="ARBA00022729"/>
    </source>
</evidence>
<comment type="subcellular location">
    <subcellularLocation>
        <location evidence="1">Fimbrium</location>
    </subcellularLocation>
</comment>
<dbReference type="GeneID" id="70907344"/>
<accession>A0A0G4K3A5</accession>
<protein>
    <submittedName>
        <fullName evidence="5">Fimbriae-like adhesin SfmH</fullName>
    </submittedName>
    <submittedName>
        <fullName evidence="6">Mannose-binding protein</fullName>
    </submittedName>
</protein>
<dbReference type="Pfam" id="PF00419">
    <property type="entry name" value="Fimbrial"/>
    <property type="match status" value="1"/>
</dbReference>
<dbReference type="Gene3D" id="2.60.40.1090">
    <property type="entry name" value="Fimbrial-type adhesion domain"/>
    <property type="match status" value="1"/>
</dbReference>
<dbReference type="GO" id="GO:0043709">
    <property type="term" value="P:cell adhesion involved in single-species biofilm formation"/>
    <property type="evidence" value="ECO:0007669"/>
    <property type="project" value="TreeGrafter"/>
</dbReference>
<evidence type="ECO:0000313" key="5">
    <source>
        <dbReference type="EMBL" id="CPR21577.1"/>
    </source>
</evidence>
<evidence type="ECO:0000313" key="8">
    <source>
        <dbReference type="Proteomes" id="UP000285972"/>
    </source>
</evidence>
<feature type="domain" description="Fimbrial-type adhesion" evidence="4">
    <location>
        <begin position="204"/>
        <end position="348"/>
    </location>
</feature>
<dbReference type="KEGG" id="bgj:AWC36_11090"/>
<evidence type="ECO:0000313" key="6">
    <source>
        <dbReference type="EMBL" id="RLM17787.1"/>
    </source>
</evidence>
<dbReference type="Proteomes" id="UP000044377">
    <property type="component" value="Unassembled WGS sequence"/>
</dbReference>
<reference evidence="6 8" key="3">
    <citation type="submission" date="2016-09" db="EMBL/GenBank/DDBJ databases">
        <authorList>
            <person name="Doonan J."/>
            <person name="Pachebat J.A."/>
            <person name="Golyshin P.N."/>
            <person name="Denman S."/>
            <person name="Mcdonald J.E."/>
        </authorList>
    </citation>
    <scope>NUCLEOTIDE SEQUENCE [LARGE SCALE GENOMIC DNA]</scope>
    <source>
        <strain evidence="6 8">FRB141</strain>
    </source>
</reference>
<dbReference type="InterPro" id="IPR050263">
    <property type="entry name" value="Bact_Fimbrial_Adh_Pro"/>
</dbReference>
<dbReference type="SUPFAM" id="SSF49401">
    <property type="entry name" value="Bacterial adhesins"/>
    <property type="match status" value="1"/>
</dbReference>